<accession>A0A833CJ78</accession>
<organism evidence="1 2">
    <name type="scientific">Brucella tritici</name>
    <dbReference type="NCBI Taxonomy" id="94626"/>
    <lineage>
        <taxon>Bacteria</taxon>
        <taxon>Pseudomonadati</taxon>
        <taxon>Pseudomonadota</taxon>
        <taxon>Alphaproteobacteria</taxon>
        <taxon>Hyphomicrobiales</taxon>
        <taxon>Brucellaceae</taxon>
        <taxon>Brucella/Ochrobactrum group</taxon>
        <taxon>Brucella</taxon>
    </lineage>
</organism>
<proteinExistence type="predicted"/>
<dbReference type="Gene3D" id="3.40.190.10">
    <property type="entry name" value="Periplasmic binding protein-like II"/>
    <property type="match status" value="2"/>
</dbReference>
<dbReference type="Proteomes" id="UP000430843">
    <property type="component" value="Unassembled WGS sequence"/>
</dbReference>
<reference evidence="1 2" key="1">
    <citation type="submission" date="2019-09" db="EMBL/GenBank/DDBJ databases">
        <title>Taxonomic organization of the family Brucellaceae based on a phylogenomic approach.</title>
        <authorList>
            <person name="Leclercq S."/>
            <person name="Cloeckaert A."/>
            <person name="Zygmunt M.S."/>
        </authorList>
    </citation>
    <scope>NUCLEOTIDE SEQUENCE [LARGE SCALE GENOMIC DNA]</scope>
    <source>
        <strain evidence="1 2">LMG 18957</strain>
    </source>
</reference>
<evidence type="ECO:0000313" key="2">
    <source>
        <dbReference type="Proteomes" id="UP000430843"/>
    </source>
</evidence>
<keyword evidence="2" id="KW-1185">Reference proteome</keyword>
<dbReference type="Pfam" id="PF12974">
    <property type="entry name" value="Phosphonate-bd"/>
    <property type="match status" value="1"/>
</dbReference>
<dbReference type="PANTHER" id="PTHR35841">
    <property type="entry name" value="PHOSPHONATES-BINDING PERIPLASMIC PROTEIN"/>
    <property type="match status" value="1"/>
</dbReference>
<dbReference type="AlphaFoldDB" id="A0A833CJ78"/>
<evidence type="ECO:0000313" key="1">
    <source>
        <dbReference type="EMBL" id="KAB2663334.1"/>
    </source>
</evidence>
<name>A0A833CJ78_9HYPH</name>
<sequence length="308" mass="34144">MSLPIRHQSRSRPVAEHGISRRAAIGGALSAICFAASSAKSEPSSGAPQAGVIRFGLTPVFLSNDLEVLDELQVYLSGAVGQKVQLVTQRTYQEVTALLISGNLEAAWICGYPFMKYRSELDLVATPLWRGQPLYQSYLIVAHHRDIRTFDACRGDIHAFSDPDSNSGYLVTKTYLAERGVTEEAFFRKSFFTYGHRNVIRAVASGLADSGSVDGYVWEVMKQTEPELVSKTKVLVKSDWHGFPPVAAAIGQRQSQTVARIRHALLQMDKDEKGRSVLERLQLDGFTQVPPQNYDSIANNMERVRRLG</sequence>
<protein>
    <submittedName>
        <fullName evidence="1">PhnD/SsuA/transferrin family substrate-binding protein</fullName>
    </submittedName>
</protein>
<comment type="caution">
    <text evidence="1">The sequence shown here is derived from an EMBL/GenBank/DDBJ whole genome shotgun (WGS) entry which is preliminary data.</text>
</comment>
<dbReference type="CDD" id="cd13571">
    <property type="entry name" value="PBP2_PnhD_1"/>
    <property type="match status" value="1"/>
</dbReference>
<dbReference type="PANTHER" id="PTHR35841:SF1">
    <property type="entry name" value="PHOSPHONATES-BINDING PERIPLASMIC PROTEIN"/>
    <property type="match status" value="1"/>
</dbReference>
<dbReference type="SUPFAM" id="SSF53850">
    <property type="entry name" value="Periplasmic binding protein-like II"/>
    <property type="match status" value="1"/>
</dbReference>
<gene>
    <name evidence="1" type="ORF">F9K91_19120</name>
</gene>
<dbReference type="EMBL" id="WBWA01000022">
    <property type="protein sequence ID" value="KAB2663334.1"/>
    <property type="molecule type" value="Genomic_DNA"/>
</dbReference>